<evidence type="ECO:0000313" key="3">
    <source>
        <dbReference type="EMBL" id="MBB3930581.1"/>
    </source>
</evidence>
<name>A0A840ANY8_9HYPH</name>
<dbReference type="InterPro" id="IPR000742">
    <property type="entry name" value="EGF"/>
</dbReference>
<feature type="region of interest" description="Disordered" evidence="1">
    <location>
        <begin position="875"/>
        <end position="922"/>
    </location>
</feature>
<protein>
    <recommendedName>
        <fullName evidence="2">EGF-like domain-containing protein</fullName>
    </recommendedName>
</protein>
<feature type="compositionally biased region" description="Pro residues" evidence="1">
    <location>
        <begin position="882"/>
        <end position="899"/>
    </location>
</feature>
<reference evidence="3 4" key="1">
    <citation type="submission" date="2020-08" db="EMBL/GenBank/DDBJ databases">
        <title>Genomic Encyclopedia of Type Strains, Phase IV (KMG-IV): sequencing the most valuable type-strain genomes for metagenomic binning, comparative biology and taxonomic classification.</title>
        <authorList>
            <person name="Goeker M."/>
        </authorList>
    </citation>
    <scope>NUCLEOTIDE SEQUENCE [LARGE SCALE GENOMIC DNA]</scope>
    <source>
        <strain evidence="3 4">DSM 25966</strain>
    </source>
</reference>
<dbReference type="PANTHER" id="PTHR37157:SF2">
    <property type="entry name" value="EB DOMAIN-CONTAINING PROTEIN-RELATED"/>
    <property type="match status" value="1"/>
</dbReference>
<feature type="domain" description="EGF-like" evidence="2">
    <location>
        <begin position="626"/>
        <end position="670"/>
    </location>
</feature>
<evidence type="ECO:0000256" key="1">
    <source>
        <dbReference type="SAM" id="MobiDB-lite"/>
    </source>
</evidence>
<accession>A0A840ANY8</accession>
<gene>
    <name evidence="3" type="ORF">GGR25_001620</name>
</gene>
<dbReference type="RefSeq" id="WP_183398225.1">
    <property type="nucleotide sequence ID" value="NZ_JACIDS010000002.1"/>
</dbReference>
<dbReference type="EMBL" id="JACIDS010000002">
    <property type="protein sequence ID" value="MBB3930581.1"/>
    <property type="molecule type" value="Genomic_DNA"/>
</dbReference>
<feature type="domain" description="EGF-like" evidence="2">
    <location>
        <begin position="573"/>
        <end position="605"/>
    </location>
</feature>
<evidence type="ECO:0000313" key="4">
    <source>
        <dbReference type="Proteomes" id="UP000553963"/>
    </source>
</evidence>
<evidence type="ECO:0000259" key="2">
    <source>
        <dbReference type="SMART" id="SM00181"/>
    </source>
</evidence>
<dbReference type="PANTHER" id="PTHR37157">
    <property type="entry name" value="PRION-LIKE-(Q/N-RICH) DOMAIN-BEARING PROTEIN 25"/>
    <property type="match status" value="1"/>
</dbReference>
<keyword evidence="4" id="KW-1185">Reference proteome</keyword>
<dbReference type="Proteomes" id="UP000553963">
    <property type="component" value="Unassembled WGS sequence"/>
</dbReference>
<feature type="domain" description="EGF-like" evidence="2">
    <location>
        <begin position="768"/>
        <end position="804"/>
    </location>
</feature>
<dbReference type="SMART" id="SM00181">
    <property type="entry name" value="EGF"/>
    <property type="match status" value="4"/>
</dbReference>
<sequence length="922" mass="97222">MPKALRAAWRPQEPSSGPWGRWRSALLGIALGGAALLVTPALAQQAIVGPEDIVATGLSGLGDGPAPAGADPLDYKFFQPNGPSARVIDVAWLGAPGTLSRVSKPFTVTAAEVGQVFGVALDDAEAPNIYLAATAAYGLSIGVADPAGGIQRLHQGAPGASFLPGMFGPPSAGGGPGSVWRVDGRTGAVNLFATIGSGTPAALGALAFDPKSRQLFVADRSTGLIHRLGLDGRDLGNFDHGVEARPAAGLPDAPLTPVSIDIASPDFDTEQPASWGFADPERLVFALAVRDDRLFYSVAAGPEIWSVGIAPDGAFAADARFEVAVPALAPGMEVSQIAFDGEGRLYAAERAQPSGAYDFRAVAAGGDSRVLRFQPKPAPDEAPGFWLPDPEQYAIGLAPDFKNANGGVVLGRGYDAEGRIRTDACRATVWSTGERLLGEEPSIDPIDGLQGNDPSLVMPANAPPLASFFVDYDDLPGDGEASGHMGSLAVPFCSGAVRAEVMPPPPPVIVNCPVGTFLVGGTCLLPPRCPPGTRFRDGYCVVIGCPQGTVRVNGACVPPPQLCERWETFLNGRCVPWVCPGDLVRMPSGYCGCPPNEIYLRGKCVPPPVCPPGLVQTRDGRCLPPPCPQGWLRDRAGQCLPPQCKRPFVQDRNGRCVCPPDLVRKGGQCVPPPRPCPEGKMPDQNGRCVCPPNMLERKGRCVPPPVVQPCPEGKVRDRNGRCVCPPNMLERKGRCVPPPVVQPCPEGKVRDQNGRCVCPPDTIQRKGRCVPPPVVQPCADGKVRDRKGRCVCPQGEVNIKGVCRPPIMIDCAPGSVLKGGQCVPVRPVPPKCQPGERLINGNCMPLINPGILCKKGSVLKDGRCVPIRIVPVEPPKQVEPRQPVPQPDPQPDDNPPPVLRQPTIKMISPQIMKVLPQTEAPQ</sequence>
<comment type="caution">
    <text evidence="3">The sequence shown here is derived from an EMBL/GenBank/DDBJ whole genome shotgun (WGS) entry which is preliminary data.</text>
</comment>
<dbReference type="AlphaFoldDB" id="A0A840ANY8"/>
<organism evidence="3 4">
    <name type="scientific">Kaistia hirudinis</name>
    <dbReference type="NCBI Taxonomy" id="1293440"/>
    <lineage>
        <taxon>Bacteria</taxon>
        <taxon>Pseudomonadati</taxon>
        <taxon>Pseudomonadota</taxon>
        <taxon>Alphaproteobacteria</taxon>
        <taxon>Hyphomicrobiales</taxon>
        <taxon>Kaistiaceae</taxon>
        <taxon>Kaistia</taxon>
    </lineage>
</organism>
<proteinExistence type="predicted"/>
<feature type="domain" description="EGF-like" evidence="2">
    <location>
        <begin position="700"/>
        <end position="736"/>
    </location>
</feature>
<dbReference type="SUPFAM" id="SSF63829">
    <property type="entry name" value="Calcium-dependent phosphotriesterase"/>
    <property type="match status" value="1"/>
</dbReference>